<dbReference type="AlphaFoldDB" id="A0A381SKF1"/>
<evidence type="ECO:0008006" key="2">
    <source>
        <dbReference type="Google" id="ProtNLM"/>
    </source>
</evidence>
<dbReference type="Pfam" id="PF06245">
    <property type="entry name" value="DUF1015"/>
    <property type="match status" value="1"/>
</dbReference>
<dbReference type="PIRSF" id="PIRSF033563">
    <property type="entry name" value="UCP033563"/>
    <property type="match status" value="1"/>
</dbReference>
<sequence length="398" mass="46449">MIDIRPFKGTRPFNEEAKNLIAPSTDHLNEQHLIDIHEKHYWNYLKILNPVGQLKETDTLKAAKGHFDEMKNNHIIKQDDSVCFYIYKIKFNNHIQTGFLAVANIRDFIDNKIKGHELTYESRLKERADQMLNIETQIGPIYVSYIDENGLDNLINDLTKSSPDYDFESFDKSHHTLWCIQNPEQINQLSRSINSISSLYIADGHHRIGAMKKISEINESFNYFMIAAFPKSQSKIFDYNRVIKDLNGLSVSEFIKKIEDFFYCKRQSTSFRPKKIKEFGMYHHNQWYSLNFKKKELLDDNILSNLDINILNQYCLKPILGIQDVNNDERIRFIAGCHGLEALEKKVNDNPDSVAFSLFPTHIDDVIEVANQNLTMPPKTTWFDPKPLDGLVVYEFNQ</sequence>
<dbReference type="PANTHER" id="PTHR36454">
    <property type="entry name" value="LMO2823 PROTEIN"/>
    <property type="match status" value="1"/>
</dbReference>
<dbReference type="PANTHER" id="PTHR36454:SF1">
    <property type="entry name" value="DUF1015 DOMAIN-CONTAINING PROTEIN"/>
    <property type="match status" value="1"/>
</dbReference>
<dbReference type="EMBL" id="UINC01003167">
    <property type="protein sequence ID" value="SVA03929.1"/>
    <property type="molecule type" value="Genomic_DNA"/>
</dbReference>
<proteinExistence type="predicted"/>
<accession>A0A381SKF1</accession>
<evidence type="ECO:0000313" key="1">
    <source>
        <dbReference type="EMBL" id="SVA03929.1"/>
    </source>
</evidence>
<protein>
    <recommendedName>
        <fullName evidence="2">DUF1015 domain-containing protein</fullName>
    </recommendedName>
</protein>
<reference evidence="1" key="1">
    <citation type="submission" date="2018-05" db="EMBL/GenBank/DDBJ databases">
        <authorList>
            <person name="Lanie J.A."/>
            <person name="Ng W.-L."/>
            <person name="Kazmierczak K.M."/>
            <person name="Andrzejewski T.M."/>
            <person name="Davidsen T.M."/>
            <person name="Wayne K.J."/>
            <person name="Tettelin H."/>
            <person name="Glass J.I."/>
            <person name="Rusch D."/>
            <person name="Podicherti R."/>
            <person name="Tsui H.-C.T."/>
            <person name="Winkler M.E."/>
        </authorList>
    </citation>
    <scope>NUCLEOTIDE SEQUENCE</scope>
</reference>
<gene>
    <name evidence="1" type="ORF">METZ01_LOCUS56783</name>
</gene>
<dbReference type="InterPro" id="IPR008323">
    <property type="entry name" value="UCP033563"/>
</dbReference>
<organism evidence="1">
    <name type="scientific">marine metagenome</name>
    <dbReference type="NCBI Taxonomy" id="408172"/>
    <lineage>
        <taxon>unclassified sequences</taxon>
        <taxon>metagenomes</taxon>
        <taxon>ecological metagenomes</taxon>
    </lineage>
</organism>
<name>A0A381SKF1_9ZZZZ</name>